<accession>A0A0F9NH79</accession>
<reference evidence="1" key="1">
    <citation type="journal article" date="2015" name="Nature">
        <title>Complex archaea that bridge the gap between prokaryotes and eukaryotes.</title>
        <authorList>
            <person name="Spang A."/>
            <person name="Saw J.H."/>
            <person name="Jorgensen S.L."/>
            <person name="Zaremba-Niedzwiedzka K."/>
            <person name="Martijn J."/>
            <person name="Lind A.E."/>
            <person name="van Eijk R."/>
            <person name="Schleper C."/>
            <person name="Guy L."/>
            <person name="Ettema T.J."/>
        </authorList>
    </citation>
    <scope>NUCLEOTIDE SEQUENCE</scope>
</reference>
<evidence type="ECO:0000313" key="1">
    <source>
        <dbReference type="EMBL" id="KKN11267.1"/>
    </source>
</evidence>
<proteinExistence type="predicted"/>
<gene>
    <name evidence="1" type="ORF">LCGC14_1028240</name>
</gene>
<comment type="caution">
    <text evidence="1">The sequence shown here is derived from an EMBL/GenBank/DDBJ whole genome shotgun (WGS) entry which is preliminary data.</text>
</comment>
<dbReference type="EMBL" id="LAZR01004154">
    <property type="protein sequence ID" value="KKN11267.1"/>
    <property type="molecule type" value="Genomic_DNA"/>
</dbReference>
<sequence>MIEFCAEVIHDEGDRVLAWVRISDRTRVRAEFIKSSYPGVPCRPGDEFRYLPTVGDVPGTILPMDFDMTDIQKEIDQLDSEYKPVEVMP</sequence>
<organism evidence="1">
    <name type="scientific">marine sediment metagenome</name>
    <dbReference type="NCBI Taxonomy" id="412755"/>
    <lineage>
        <taxon>unclassified sequences</taxon>
        <taxon>metagenomes</taxon>
        <taxon>ecological metagenomes</taxon>
    </lineage>
</organism>
<protein>
    <submittedName>
        <fullName evidence="1">Uncharacterized protein</fullName>
    </submittedName>
</protein>
<name>A0A0F9NH79_9ZZZZ</name>
<dbReference type="AlphaFoldDB" id="A0A0F9NH79"/>